<dbReference type="Proteomes" id="UP000294911">
    <property type="component" value="Unassembled WGS sequence"/>
</dbReference>
<dbReference type="OrthoDB" id="3197455at2"/>
<dbReference type="AlphaFoldDB" id="A0A4V2SUZ0"/>
<reference evidence="1 2" key="1">
    <citation type="submission" date="2019-03" db="EMBL/GenBank/DDBJ databases">
        <title>Genomic Encyclopedia of Type Strains, Phase IV (KMG-IV): sequencing the most valuable type-strain genomes for metagenomic binning, comparative biology and taxonomic classification.</title>
        <authorList>
            <person name="Goeker M."/>
        </authorList>
    </citation>
    <scope>NUCLEOTIDE SEQUENCE [LARGE SCALE GENOMIC DNA]</scope>
    <source>
        <strain evidence="1 2">DSM 45765</strain>
    </source>
</reference>
<sequence>MASVGERDADELSGTTNLIDYLIELTTRAADHRATEAYRRIRTGVDAAPERVSASLLALTAGEDREASAPLLCRSVGSAVDAVANLPVANGRTLVTAAAGVDERTLWARLRETRDDFTIRRDRLRAENVRLATELREIRDLATAHSGQSAQQGELAAELAQLSAEKLGTLADLWPRVSKALDICGLARDEGITRQRPWVQRAVRDRFAGTNTEQWGRLLETRSEPERLLDLLRNPADERVVEFDRPLTVRHIGIARRWLRDGSALLTYLRAGGSCRRWMPSRPQKDARQLLDAVLVDGQPADAADTLNAVLRRIETEIEAMRLAKVWSEAGVAVSTADAAVVLVELADNARLLDWVTYLGQLRDWVAGALGESGIDIPMTTVDSFVRVLRAVPAAGRLRERERRHAETADRAKRLRAELAANETSLRDVLGRLAVLEARDRSTVRCVPLAELAELAGSGEPAFDVLIIDDAADIGIEHLYLLWLAPTVIAVAPKVTTVGDAQPPPSVPVPRTSAKPTLADDHLAGIEPRIRAVLRSGGSIAELFAARTPPTRQVSTADKLAKVSG</sequence>
<comment type="caution">
    <text evidence="1">The sequence shown here is derived from an EMBL/GenBank/DDBJ whole genome shotgun (WGS) entry which is preliminary data.</text>
</comment>
<accession>A0A4V2SUZ0</accession>
<name>A0A4V2SUZ0_9PSEU</name>
<keyword evidence="2" id="KW-1185">Reference proteome</keyword>
<organism evidence="1 2">
    <name type="scientific">Tamaricihabitans halophyticus</name>
    <dbReference type="NCBI Taxonomy" id="1262583"/>
    <lineage>
        <taxon>Bacteria</taxon>
        <taxon>Bacillati</taxon>
        <taxon>Actinomycetota</taxon>
        <taxon>Actinomycetes</taxon>
        <taxon>Pseudonocardiales</taxon>
        <taxon>Pseudonocardiaceae</taxon>
        <taxon>Tamaricihabitans</taxon>
    </lineage>
</organism>
<evidence type="ECO:0000313" key="2">
    <source>
        <dbReference type="Proteomes" id="UP000294911"/>
    </source>
</evidence>
<dbReference type="RefSeq" id="WP_132875017.1">
    <property type="nucleotide sequence ID" value="NZ_SLXQ01000001.1"/>
</dbReference>
<gene>
    <name evidence="1" type="ORF">EV191_101359</name>
</gene>
<evidence type="ECO:0000313" key="1">
    <source>
        <dbReference type="EMBL" id="TCP56416.1"/>
    </source>
</evidence>
<proteinExistence type="predicted"/>
<protein>
    <submittedName>
        <fullName evidence="1">Uncharacterized protein</fullName>
    </submittedName>
</protein>
<dbReference type="EMBL" id="SLXQ01000001">
    <property type="protein sequence ID" value="TCP56416.1"/>
    <property type="molecule type" value="Genomic_DNA"/>
</dbReference>